<dbReference type="OrthoDB" id="5646484at2"/>
<dbReference type="Proteomes" id="UP000054785">
    <property type="component" value="Unassembled WGS sequence"/>
</dbReference>
<evidence type="ECO:0000313" key="1">
    <source>
        <dbReference type="EMBL" id="KTD03187.1"/>
    </source>
</evidence>
<name>A0A0W0U556_9GAMM</name>
<organism evidence="1 2">
    <name type="scientific">Legionella geestiana</name>
    <dbReference type="NCBI Taxonomy" id="45065"/>
    <lineage>
        <taxon>Bacteria</taxon>
        <taxon>Pseudomonadati</taxon>
        <taxon>Pseudomonadota</taxon>
        <taxon>Gammaproteobacteria</taxon>
        <taxon>Legionellales</taxon>
        <taxon>Legionellaceae</taxon>
        <taxon>Legionella</taxon>
    </lineage>
</organism>
<gene>
    <name evidence="1" type="ORF">Lgee_0538</name>
</gene>
<reference evidence="1 2" key="1">
    <citation type="submission" date="2015-11" db="EMBL/GenBank/DDBJ databases">
        <title>Genomic analysis of 38 Legionella species identifies large and diverse effector repertoires.</title>
        <authorList>
            <person name="Burstein D."/>
            <person name="Amaro F."/>
            <person name="Zusman T."/>
            <person name="Lifshitz Z."/>
            <person name="Cohen O."/>
            <person name="Gilbert J.A."/>
            <person name="Pupko T."/>
            <person name="Shuman H.A."/>
            <person name="Segal G."/>
        </authorList>
    </citation>
    <scope>NUCLEOTIDE SEQUENCE [LARGE SCALE GENOMIC DNA]</scope>
    <source>
        <strain evidence="1 2">ATCC 49504</strain>
    </source>
</reference>
<accession>A0A0W0U556</accession>
<keyword evidence="2" id="KW-1185">Reference proteome</keyword>
<proteinExistence type="predicted"/>
<dbReference type="RefSeq" id="WP_028386200.1">
    <property type="nucleotide sequence ID" value="NZ_CAAAHN010000012.1"/>
</dbReference>
<sequence length="141" mass="15866">MKKPLLLMLFLAGASHAEQLFDYQQAVAAVKSGKKITYVVDWNKCTLNLPNITPDIISSYSPDHVIMDKQGFMGSRGTKYTHEISKAPELGPVHQSFVYTFTKEGELQVVNRFLDPITYAEKMPAIRAVCRLHDGFEVFAN</sequence>
<dbReference type="AlphaFoldDB" id="A0A0W0U556"/>
<dbReference type="PATRIC" id="fig|45065.4.peg.576"/>
<dbReference type="EMBL" id="LNYC01000012">
    <property type="protein sequence ID" value="KTD03187.1"/>
    <property type="molecule type" value="Genomic_DNA"/>
</dbReference>
<comment type="caution">
    <text evidence="1">The sequence shown here is derived from an EMBL/GenBank/DDBJ whole genome shotgun (WGS) entry which is preliminary data.</text>
</comment>
<evidence type="ECO:0000313" key="2">
    <source>
        <dbReference type="Proteomes" id="UP000054785"/>
    </source>
</evidence>
<protein>
    <submittedName>
        <fullName evidence="1">VirK protein</fullName>
    </submittedName>
</protein>